<dbReference type="GO" id="GO:1990904">
    <property type="term" value="C:ribonucleoprotein complex"/>
    <property type="evidence" value="ECO:0007669"/>
    <property type="project" value="UniProtKB-KW"/>
</dbReference>
<dbReference type="PANTHER" id="PTHR48032">
    <property type="entry name" value="RNA-BINDING PROTEIN MUSASHI HOMOLOG RBP6"/>
    <property type="match status" value="1"/>
</dbReference>
<dbReference type="SUPFAM" id="SSF54928">
    <property type="entry name" value="RNA-binding domain, RBD"/>
    <property type="match status" value="2"/>
</dbReference>
<evidence type="ECO:0000313" key="7">
    <source>
        <dbReference type="Proteomes" id="UP000236161"/>
    </source>
</evidence>
<feature type="compositionally biased region" description="Polar residues" evidence="4">
    <location>
        <begin position="363"/>
        <end position="385"/>
    </location>
</feature>
<feature type="domain" description="RRM" evidence="5">
    <location>
        <begin position="139"/>
        <end position="216"/>
    </location>
</feature>
<dbReference type="InterPro" id="IPR012677">
    <property type="entry name" value="Nucleotide-bd_a/b_plait_sf"/>
</dbReference>
<evidence type="ECO:0000256" key="2">
    <source>
        <dbReference type="ARBA" id="ARBA00022884"/>
    </source>
</evidence>
<sequence length="395" mass="44407">MESSPSSSSASWSSPSPMLAEPAKLFLGGITKELPEDVLKEYFSAYGEVKDVVVIRDRSTGNVRGFGFLEFVNAEAAERVISEKKQHLINNKSIEVKRARPRLKEHYHQYSVQNPRDNRGFCRVNYDGYNTDENHIVSKKIFVGGLSADVTETEFRNYFEKFGSINDVVIMYDSVTHRPRGFGFVTFNSEEAVENVMQKNFHELNEKLVEVKKAVPKDNYHHINGSNYNRKNGYLREGCGMEPYGNYQPGFYPTYGSRTSCYYGYMPQPYPSFTYGLFGLGSYTYGAYGEPWYGVLYGSSGAWNGHNYMASRWSPSATAVYPGYTDYAESYRTMSTGGNNGAVFYGNGKSNQDATGLQKNTVQGSKGLQNTEIENRNSLENGSSSDVEDQKLDSQ</sequence>
<keyword evidence="2 3" id="KW-0694">RNA-binding</keyword>
<keyword evidence="1" id="KW-0677">Repeat</keyword>
<dbReference type="Proteomes" id="UP000236161">
    <property type="component" value="Unassembled WGS sequence"/>
</dbReference>
<dbReference type="Pfam" id="PF00076">
    <property type="entry name" value="RRM_1"/>
    <property type="match status" value="2"/>
</dbReference>
<keyword evidence="6" id="KW-0687">Ribonucleoprotein</keyword>
<evidence type="ECO:0000256" key="4">
    <source>
        <dbReference type="SAM" id="MobiDB-lite"/>
    </source>
</evidence>
<protein>
    <submittedName>
        <fullName evidence="6">Heterogeneous nuclear ribonucleoprotein 1</fullName>
    </submittedName>
</protein>
<feature type="region of interest" description="Disordered" evidence="4">
    <location>
        <begin position="363"/>
        <end position="395"/>
    </location>
</feature>
<dbReference type="PANTHER" id="PTHR48032:SF12">
    <property type="entry name" value="RRM DOMAIN-CONTAINING PROTEIN"/>
    <property type="match status" value="1"/>
</dbReference>
<reference evidence="6 7" key="1">
    <citation type="journal article" date="2017" name="Nature">
        <title>The Apostasia genome and the evolution of orchids.</title>
        <authorList>
            <person name="Zhang G.Q."/>
            <person name="Liu K.W."/>
            <person name="Li Z."/>
            <person name="Lohaus R."/>
            <person name="Hsiao Y.Y."/>
            <person name="Niu S.C."/>
            <person name="Wang J.Y."/>
            <person name="Lin Y.C."/>
            <person name="Xu Q."/>
            <person name="Chen L.J."/>
            <person name="Yoshida K."/>
            <person name="Fujiwara S."/>
            <person name="Wang Z.W."/>
            <person name="Zhang Y.Q."/>
            <person name="Mitsuda N."/>
            <person name="Wang M."/>
            <person name="Liu G.H."/>
            <person name="Pecoraro L."/>
            <person name="Huang H.X."/>
            <person name="Xiao X.J."/>
            <person name="Lin M."/>
            <person name="Wu X.Y."/>
            <person name="Wu W.L."/>
            <person name="Chen Y.Y."/>
            <person name="Chang S.B."/>
            <person name="Sakamoto S."/>
            <person name="Ohme-Takagi M."/>
            <person name="Yagi M."/>
            <person name="Zeng S.J."/>
            <person name="Shen C.Y."/>
            <person name="Yeh C.M."/>
            <person name="Luo Y.B."/>
            <person name="Tsai W.C."/>
            <person name="Van de Peer Y."/>
            <person name="Liu Z.J."/>
        </authorList>
    </citation>
    <scope>NUCLEOTIDE SEQUENCE [LARGE SCALE GENOMIC DNA]</scope>
    <source>
        <strain evidence="7">cv. Shenzhen</strain>
        <tissue evidence="6">Stem</tissue>
    </source>
</reference>
<dbReference type="InterPro" id="IPR000504">
    <property type="entry name" value="RRM_dom"/>
</dbReference>
<feature type="domain" description="RRM" evidence="5">
    <location>
        <begin position="23"/>
        <end position="101"/>
    </location>
</feature>
<accession>A0A2I0AFA6</accession>
<dbReference type="OrthoDB" id="1875751at2759"/>
<evidence type="ECO:0000313" key="6">
    <source>
        <dbReference type="EMBL" id="PKA54244.1"/>
    </source>
</evidence>
<dbReference type="AlphaFoldDB" id="A0A2I0AFA6"/>
<evidence type="ECO:0000256" key="3">
    <source>
        <dbReference type="PROSITE-ProRule" id="PRU00176"/>
    </source>
</evidence>
<dbReference type="CDD" id="cd12330">
    <property type="entry name" value="RRM2_Hrp1p"/>
    <property type="match status" value="1"/>
</dbReference>
<dbReference type="GO" id="GO:0006417">
    <property type="term" value="P:regulation of translation"/>
    <property type="evidence" value="ECO:0007669"/>
    <property type="project" value="TreeGrafter"/>
</dbReference>
<gene>
    <name evidence="6" type="primary">RNP1</name>
    <name evidence="6" type="ORF">AXF42_Ash000077</name>
</gene>
<keyword evidence="7" id="KW-1185">Reference proteome</keyword>
<dbReference type="STRING" id="1088818.A0A2I0AFA6"/>
<name>A0A2I0AFA6_9ASPA</name>
<dbReference type="GO" id="GO:0003729">
    <property type="term" value="F:mRNA binding"/>
    <property type="evidence" value="ECO:0007669"/>
    <property type="project" value="TreeGrafter"/>
</dbReference>
<evidence type="ECO:0000259" key="5">
    <source>
        <dbReference type="PROSITE" id="PS50102"/>
    </source>
</evidence>
<dbReference type="PROSITE" id="PS50102">
    <property type="entry name" value="RRM"/>
    <property type="match status" value="2"/>
</dbReference>
<dbReference type="InterPro" id="IPR035979">
    <property type="entry name" value="RBD_domain_sf"/>
</dbReference>
<evidence type="ECO:0000256" key="1">
    <source>
        <dbReference type="ARBA" id="ARBA00022737"/>
    </source>
</evidence>
<dbReference type="SMART" id="SM00360">
    <property type="entry name" value="RRM"/>
    <property type="match status" value="2"/>
</dbReference>
<proteinExistence type="predicted"/>
<organism evidence="6 7">
    <name type="scientific">Apostasia shenzhenica</name>
    <dbReference type="NCBI Taxonomy" id="1088818"/>
    <lineage>
        <taxon>Eukaryota</taxon>
        <taxon>Viridiplantae</taxon>
        <taxon>Streptophyta</taxon>
        <taxon>Embryophyta</taxon>
        <taxon>Tracheophyta</taxon>
        <taxon>Spermatophyta</taxon>
        <taxon>Magnoliopsida</taxon>
        <taxon>Liliopsida</taxon>
        <taxon>Asparagales</taxon>
        <taxon>Orchidaceae</taxon>
        <taxon>Apostasioideae</taxon>
        <taxon>Apostasia</taxon>
    </lineage>
</organism>
<dbReference type="Gene3D" id="3.30.70.330">
    <property type="match status" value="2"/>
</dbReference>
<dbReference type="EMBL" id="KZ451982">
    <property type="protein sequence ID" value="PKA54244.1"/>
    <property type="molecule type" value="Genomic_DNA"/>
</dbReference>